<proteinExistence type="predicted"/>
<evidence type="ECO:0000313" key="3">
    <source>
        <dbReference type="Proteomes" id="UP000325113"/>
    </source>
</evidence>
<dbReference type="InterPro" id="IPR013216">
    <property type="entry name" value="Methyltransf_11"/>
</dbReference>
<feature type="domain" description="Methyltransferase type 11" evidence="1">
    <location>
        <begin position="4"/>
        <end position="50"/>
    </location>
</feature>
<organism evidence="2 3">
    <name type="scientific">Cafeteria roenbergensis</name>
    <name type="common">Marine flagellate</name>
    <dbReference type="NCBI Taxonomy" id="33653"/>
    <lineage>
        <taxon>Eukaryota</taxon>
        <taxon>Sar</taxon>
        <taxon>Stramenopiles</taxon>
        <taxon>Bigyra</taxon>
        <taxon>Opalozoa</taxon>
        <taxon>Bicosoecida</taxon>
        <taxon>Cafeteriaceae</taxon>
        <taxon>Cafeteria</taxon>
    </lineage>
</organism>
<dbReference type="Proteomes" id="UP000325113">
    <property type="component" value="Unassembled WGS sequence"/>
</dbReference>
<dbReference type="EMBL" id="VLTM01000087">
    <property type="protein sequence ID" value="KAA0155544.1"/>
    <property type="molecule type" value="Genomic_DNA"/>
</dbReference>
<gene>
    <name evidence="2" type="ORF">FNF31_06083</name>
</gene>
<dbReference type="Gene3D" id="3.40.50.150">
    <property type="entry name" value="Vaccinia Virus protein VP39"/>
    <property type="match status" value="1"/>
</dbReference>
<evidence type="ECO:0000313" key="2">
    <source>
        <dbReference type="EMBL" id="KAA0155544.1"/>
    </source>
</evidence>
<evidence type="ECO:0000259" key="1">
    <source>
        <dbReference type="Pfam" id="PF08241"/>
    </source>
</evidence>
<dbReference type="Pfam" id="PF08241">
    <property type="entry name" value="Methyltransf_11"/>
    <property type="match status" value="1"/>
</dbReference>
<dbReference type="SUPFAM" id="SSF53335">
    <property type="entry name" value="S-adenosyl-L-methionine-dependent methyltransferases"/>
    <property type="match status" value="1"/>
</dbReference>
<sequence>MAVTAVRAAAEQLPFRTGSIDAVVAAQSFHWFADAAVDEIHRVLAPGAPLALYWNIRQAMTARGQFVQALAQLEDLITDAYPHSTPRQQSGEWRVPLDASRLFAPLRKTVIPSVWGGSLDTCTDGVMSVSGIASRSEADQAEIRREVRRLLRLAAAELGQDSSATLRLPCEEQVWLTAALR</sequence>
<accession>A0A5A8CT27</accession>
<name>A0A5A8CT27_CAFRO</name>
<reference evidence="2 3" key="1">
    <citation type="submission" date="2019-07" db="EMBL/GenBank/DDBJ databases">
        <title>Genomes of Cafeteria roenbergensis.</title>
        <authorList>
            <person name="Fischer M.G."/>
            <person name="Hackl T."/>
            <person name="Roman M."/>
        </authorList>
    </citation>
    <scope>NUCLEOTIDE SEQUENCE [LARGE SCALE GENOMIC DNA]</scope>
    <source>
        <strain evidence="2 3">Cflag</strain>
    </source>
</reference>
<dbReference type="GO" id="GO:0008757">
    <property type="term" value="F:S-adenosylmethionine-dependent methyltransferase activity"/>
    <property type="evidence" value="ECO:0007669"/>
    <property type="project" value="InterPro"/>
</dbReference>
<comment type="caution">
    <text evidence="2">The sequence shown here is derived from an EMBL/GenBank/DDBJ whole genome shotgun (WGS) entry which is preliminary data.</text>
</comment>
<dbReference type="InterPro" id="IPR029063">
    <property type="entry name" value="SAM-dependent_MTases_sf"/>
</dbReference>
<dbReference type="AlphaFoldDB" id="A0A5A8CT27"/>
<protein>
    <recommendedName>
        <fullName evidence="1">Methyltransferase type 11 domain-containing protein</fullName>
    </recommendedName>
</protein>